<keyword evidence="6" id="KW-1185">Reference proteome</keyword>
<dbReference type="InterPro" id="IPR050194">
    <property type="entry name" value="Glycosyltransferase_grp1"/>
</dbReference>
<dbReference type="Pfam" id="PF13439">
    <property type="entry name" value="Glyco_transf_4"/>
    <property type="match status" value="1"/>
</dbReference>
<dbReference type="InterPro" id="IPR028098">
    <property type="entry name" value="Glyco_trans_4-like_N"/>
</dbReference>
<proteinExistence type="predicted"/>
<organism evidence="5 6">
    <name type="scientific">Actinoplanes teichomyceticus</name>
    <dbReference type="NCBI Taxonomy" id="1867"/>
    <lineage>
        <taxon>Bacteria</taxon>
        <taxon>Bacillati</taxon>
        <taxon>Actinomycetota</taxon>
        <taxon>Actinomycetes</taxon>
        <taxon>Micromonosporales</taxon>
        <taxon>Micromonosporaceae</taxon>
        <taxon>Actinoplanes</taxon>
    </lineage>
</organism>
<evidence type="ECO:0000313" key="5">
    <source>
        <dbReference type="EMBL" id="TWG24531.1"/>
    </source>
</evidence>
<keyword evidence="2 5" id="KW-0808">Transferase</keyword>
<keyword evidence="1" id="KW-0328">Glycosyltransferase</keyword>
<dbReference type="Pfam" id="PF13692">
    <property type="entry name" value="Glyco_trans_1_4"/>
    <property type="match status" value="1"/>
</dbReference>
<gene>
    <name evidence="5" type="ORF">FHX34_1021091</name>
</gene>
<dbReference type="GO" id="GO:0016757">
    <property type="term" value="F:glycosyltransferase activity"/>
    <property type="evidence" value="ECO:0007669"/>
    <property type="project" value="UniProtKB-KW"/>
</dbReference>
<evidence type="ECO:0000256" key="3">
    <source>
        <dbReference type="SAM" id="MobiDB-lite"/>
    </source>
</evidence>
<dbReference type="Proteomes" id="UP000320239">
    <property type="component" value="Unassembled WGS sequence"/>
</dbReference>
<dbReference type="EMBL" id="VIWY01000002">
    <property type="protein sequence ID" value="TWG24531.1"/>
    <property type="molecule type" value="Genomic_DNA"/>
</dbReference>
<comment type="caution">
    <text evidence="5">The sequence shown here is derived from an EMBL/GenBank/DDBJ whole genome shotgun (WGS) entry which is preliminary data.</text>
</comment>
<dbReference type="SUPFAM" id="SSF53756">
    <property type="entry name" value="UDP-Glycosyltransferase/glycogen phosphorylase"/>
    <property type="match status" value="1"/>
</dbReference>
<name>A0A561WKX9_ACTTI</name>
<evidence type="ECO:0000256" key="1">
    <source>
        <dbReference type="ARBA" id="ARBA00022676"/>
    </source>
</evidence>
<protein>
    <submittedName>
        <fullName evidence="5">Glycosyltransferase involved in cell wall biosynthesis</fullName>
    </submittedName>
</protein>
<dbReference type="GO" id="GO:1901137">
    <property type="term" value="P:carbohydrate derivative biosynthetic process"/>
    <property type="evidence" value="ECO:0007669"/>
    <property type="project" value="UniProtKB-ARBA"/>
</dbReference>
<dbReference type="PANTHER" id="PTHR45947">
    <property type="entry name" value="SULFOQUINOVOSYL TRANSFERASE SQD2"/>
    <property type="match status" value="1"/>
</dbReference>
<sequence>MVHTSFAVRGGAERYLRDLSAALVARGHDVAVYARPSAHGEPGDRPIRTRVSDRAPGPLRKLATHLGDLADRTGLHPGDLREFAPDVVHVHNWQGIGMPAVTRLAAAYPVCHSVHDMAICDPNNALGNTGRSRALDALLAARAAALVRGLRRVRLLLPAERTRATLLRLVPSAAALDQRVVPLSTPVPPDRRALPPGDRSTFLYLGALAAHKGVTDLLDAWSASPLRARGTLLIGGDGPLRARVEAAAAAHPSVRYLGYLDSDGKREALRQAGWLVFPSRVSETYGLVCAEALIAGRPILASAAAAPVMAAPGSYLLFDGAAALRGRLEEAAGLPADRYTALAASARSDGARLDWDAHVDAVLHEYTTPHLETSRS</sequence>
<accession>A0A561WKX9</accession>
<reference evidence="5 6" key="1">
    <citation type="submission" date="2019-06" db="EMBL/GenBank/DDBJ databases">
        <title>Sequencing the genomes of 1000 actinobacteria strains.</title>
        <authorList>
            <person name="Klenk H.-P."/>
        </authorList>
    </citation>
    <scope>NUCLEOTIDE SEQUENCE [LARGE SCALE GENOMIC DNA]</scope>
    <source>
        <strain evidence="5 6">DSM 43866</strain>
    </source>
</reference>
<dbReference type="AlphaFoldDB" id="A0A561WKX9"/>
<dbReference type="PANTHER" id="PTHR45947:SF13">
    <property type="entry name" value="TRANSFERASE"/>
    <property type="match status" value="1"/>
</dbReference>
<feature type="compositionally biased region" description="Basic and acidic residues" evidence="3">
    <location>
        <begin position="41"/>
        <end position="53"/>
    </location>
</feature>
<feature type="region of interest" description="Disordered" evidence="3">
    <location>
        <begin position="35"/>
        <end position="54"/>
    </location>
</feature>
<dbReference type="Gene3D" id="3.40.50.2000">
    <property type="entry name" value="Glycogen Phosphorylase B"/>
    <property type="match status" value="2"/>
</dbReference>
<evidence type="ECO:0000259" key="4">
    <source>
        <dbReference type="Pfam" id="PF13439"/>
    </source>
</evidence>
<feature type="domain" description="Glycosyltransferase subfamily 4-like N-terminal" evidence="4">
    <location>
        <begin position="10"/>
        <end position="166"/>
    </location>
</feature>
<evidence type="ECO:0000313" key="6">
    <source>
        <dbReference type="Proteomes" id="UP000320239"/>
    </source>
</evidence>
<evidence type="ECO:0000256" key="2">
    <source>
        <dbReference type="ARBA" id="ARBA00022679"/>
    </source>
</evidence>